<evidence type="ECO:0000256" key="4">
    <source>
        <dbReference type="RuleBase" id="RU004262"/>
    </source>
</evidence>
<comment type="caution">
    <text evidence="6">The sequence shown here is derived from an EMBL/GenBank/DDBJ whole genome shotgun (WGS) entry which is preliminary data.</text>
</comment>
<dbReference type="Gene3D" id="3.40.50.1820">
    <property type="entry name" value="alpha/beta hydrolase"/>
    <property type="match status" value="1"/>
</dbReference>
<sequence length="331" mass="36574">ADPEQDSFYYIDEDDGNKTVQVYLTKAPNTVSSMLESDIHFYLYTRRSPAESKLSMNTSNGNWTNFDINSPTKFLVHGFLSSYDSKDFPQGAKNAYVQHFNQQNVNLILVDWKKGARLVVDSQGFKFYGNAAENTNVVANQVVKFITWMINNGKAKLEDMHFIGHSLGAQTCGIASDRFSKANPGGGKFTKITALDPALPCFGDIFSNICNILVGAKNEDRLSPDDADVVHVIHSNPSGFGVYDPVGTADFYLNGVAPVQPGCFPFFIIIKGVLIPVPHSTCSHSRAHQVLTVSIDKSMYFKACTCANMWNLAMETCECQNHIGMGEYTSR</sequence>
<dbReference type="Proteomes" id="UP000198287">
    <property type="component" value="Unassembled WGS sequence"/>
</dbReference>
<dbReference type="GO" id="GO:0016042">
    <property type="term" value="P:lipid catabolic process"/>
    <property type="evidence" value="ECO:0007669"/>
    <property type="project" value="TreeGrafter"/>
</dbReference>
<evidence type="ECO:0000256" key="2">
    <source>
        <dbReference type="ARBA" id="ARBA00010701"/>
    </source>
</evidence>
<feature type="domain" description="Lipase" evidence="5">
    <location>
        <begin position="29"/>
        <end position="320"/>
    </location>
</feature>
<comment type="subcellular location">
    <subcellularLocation>
        <location evidence="1">Secreted</location>
    </subcellularLocation>
</comment>
<evidence type="ECO:0000259" key="5">
    <source>
        <dbReference type="Pfam" id="PF00151"/>
    </source>
</evidence>
<evidence type="ECO:0000256" key="3">
    <source>
        <dbReference type="ARBA" id="ARBA00022525"/>
    </source>
</evidence>
<keyword evidence="3" id="KW-0964">Secreted</keyword>
<proteinExistence type="inferred from homology"/>
<evidence type="ECO:0000256" key="1">
    <source>
        <dbReference type="ARBA" id="ARBA00004613"/>
    </source>
</evidence>
<dbReference type="InterPro" id="IPR029058">
    <property type="entry name" value="AB_hydrolase_fold"/>
</dbReference>
<feature type="non-terminal residue" evidence="6">
    <location>
        <position position="1"/>
    </location>
</feature>
<dbReference type="STRING" id="158441.A0A226D7G4"/>
<comment type="similarity">
    <text evidence="2 4">Belongs to the AB hydrolase superfamily. Lipase family.</text>
</comment>
<dbReference type="SUPFAM" id="SSF53474">
    <property type="entry name" value="alpha/beta-Hydrolases"/>
    <property type="match status" value="1"/>
</dbReference>
<evidence type="ECO:0000313" key="7">
    <source>
        <dbReference type="Proteomes" id="UP000198287"/>
    </source>
</evidence>
<protein>
    <submittedName>
        <fullName evidence="6">Lipase member H</fullName>
    </submittedName>
</protein>
<organism evidence="6 7">
    <name type="scientific">Folsomia candida</name>
    <name type="common">Springtail</name>
    <dbReference type="NCBI Taxonomy" id="158441"/>
    <lineage>
        <taxon>Eukaryota</taxon>
        <taxon>Metazoa</taxon>
        <taxon>Ecdysozoa</taxon>
        <taxon>Arthropoda</taxon>
        <taxon>Hexapoda</taxon>
        <taxon>Collembola</taxon>
        <taxon>Entomobryomorpha</taxon>
        <taxon>Isotomoidea</taxon>
        <taxon>Isotomidae</taxon>
        <taxon>Proisotominae</taxon>
        <taxon>Folsomia</taxon>
    </lineage>
</organism>
<gene>
    <name evidence="6" type="ORF">Fcan01_24444</name>
</gene>
<reference evidence="6 7" key="1">
    <citation type="submission" date="2015-12" db="EMBL/GenBank/DDBJ databases">
        <title>The genome of Folsomia candida.</title>
        <authorList>
            <person name="Faddeeva A."/>
            <person name="Derks M.F."/>
            <person name="Anvar Y."/>
            <person name="Smit S."/>
            <person name="Van Straalen N."/>
            <person name="Roelofs D."/>
        </authorList>
    </citation>
    <scope>NUCLEOTIDE SEQUENCE [LARGE SCALE GENOMIC DNA]</scope>
    <source>
        <strain evidence="6 7">VU population</strain>
        <tissue evidence="6">Whole body</tissue>
    </source>
</reference>
<dbReference type="AlphaFoldDB" id="A0A226D7G4"/>
<dbReference type="PANTHER" id="PTHR11610">
    <property type="entry name" value="LIPASE"/>
    <property type="match status" value="1"/>
</dbReference>
<dbReference type="GO" id="GO:0005615">
    <property type="term" value="C:extracellular space"/>
    <property type="evidence" value="ECO:0007669"/>
    <property type="project" value="TreeGrafter"/>
</dbReference>
<dbReference type="InterPro" id="IPR013818">
    <property type="entry name" value="Lipase"/>
</dbReference>
<dbReference type="GO" id="GO:0016298">
    <property type="term" value="F:lipase activity"/>
    <property type="evidence" value="ECO:0007669"/>
    <property type="project" value="InterPro"/>
</dbReference>
<keyword evidence="7" id="KW-1185">Reference proteome</keyword>
<evidence type="ECO:0000313" key="6">
    <source>
        <dbReference type="EMBL" id="OXA40677.1"/>
    </source>
</evidence>
<dbReference type="InterPro" id="IPR000734">
    <property type="entry name" value="TAG_lipase"/>
</dbReference>
<accession>A0A226D7G4</accession>
<dbReference type="OrthoDB" id="199913at2759"/>
<dbReference type="EMBL" id="LNIX01000032">
    <property type="protein sequence ID" value="OXA40677.1"/>
    <property type="molecule type" value="Genomic_DNA"/>
</dbReference>
<dbReference type="Pfam" id="PF00151">
    <property type="entry name" value="Lipase"/>
    <property type="match status" value="1"/>
</dbReference>
<name>A0A226D7G4_FOLCA</name>